<dbReference type="Gene3D" id="3.40.50.720">
    <property type="entry name" value="NAD(P)-binding Rossmann-like Domain"/>
    <property type="match status" value="1"/>
</dbReference>
<feature type="domain" description="Enoyl reductase (ER)" evidence="2">
    <location>
        <begin position="11"/>
        <end position="325"/>
    </location>
</feature>
<dbReference type="InterPro" id="IPR013154">
    <property type="entry name" value="ADH-like_N"/>
</dbReference>
<evidence type="ECO:0000259" key="2">
    <source>
        <dbReference type="SMART" id="SM00829"/>
    </source>
</evidence>
<reference evidence="4" key="1">
    <citation type="journal article" date="2019" name="Int. J. Syst. Evol. Microbiol.">
        <title>The Global Catalogue of Microorganisms (GCM) 10K type strain sequencing project: providing services to taxonomists for standard genome sequencing and annotation.</title>
        <authorList>
            <consortium name="The Broad Institute Genomics Platform"/>
            <consortium name="The Broad Institute Genome Sequencing Center for Infectious Disease"/>
            <person name="Wu L."/>
            <person name="Ma J."/>
        </authorList>
    </citation>
    <scope>NUCLEOTIDE SEQUENCE [LARGE SCALE GENOMIC DNA]</scope>
    <source>
        <strain evidence="4">KCTC 12848</strain>
    </source>
</reference>
<keyword evidence="4" id="KW-1185">Reference proteome</keyword>
<evidence type="ECO:0000313" key="3">
    <source>
        <dbReference type="EMBL" id="MFD2310270.1"/>
    </source>
</evidence>
<dbReference type="Gene3D" id="3.90.180.10">
    <property type="entry name" value="Medium-chain alcohol dehydrogenases, catalytic domain"/>
    <property type="match status" value="1"/>
</dbReference>
<dbReference type="SUPFAM" id="SSF51735">
    <property type="entry name" value="NAD(P)-binding Rossmann-fold domains"/>
    <property type="match status" value="1"/>
</dbReference>
<dbReference type="Proteomes" id="UP001597425">
    <property type="component" value="Unassembled WGS sequence"/>
</dbReference>
<evidence type="ECO:0000256" key="1">
    <source>
        <dbReference type="ARBA" id="ARBA00022857"/>
    </source>
</evidence>
<evidence type="ECO:0000313" key="4">
    <source>
        <dbReference type="Proteomes" id="UP001597425"/>
    </source>
</evidence>
<dbReference type="Pfam" id="PF08240">
    <property type="entry name" value="ADH_N"/>
    <property type="match status" value="1"/>
</dbReference>
<keyword evidence="1" id="KW-0521">NADP</keyword>
<dbReference type="InterPro" id="IPR036291">
    <property type="entry name" value="NAD(P)-bd_dom_sf"/>
</dbReference>
<organism evidence="3 4">
    <name type="scientific">Microbulbifer halophilus</name>
    <dbReference type="NCBI Taxonomy" id="453963"/>
    <lineage>
        <taxon>Bacteria</taxon>
        <taxon>Pseudomonadati</taxon>
        <taxon>Pseudomonadota</taxon>
        <taxon>Gammaproteobacteria</taxon>
        <taxon>Cellvibrionales</taxon>
        <taxon>Microbulbiferaceae</taxon>
        <taxon>Microbulbifer</taxon>
    </lineage>
</organism>
<dbReference type="SUPFAM" id="SSF50129">
    <property type="entry name" value="GroES-like"/>
    <property type="match status" value="1"/>
</dbReference>
<proteinExistence type="predicted"/>
<name>A0ABW5EE53_9GAMM</name>
<dbReference type="InterPro" id="IPR051603">
    <property type="entry name" value="Zinc-ADH_QOR/CCCR"/>
</dbReference>
<comment type="caution">
    <text evidence="3">The sequence shown here is derived from an EMBL/GenBank/DDBJ whole genome shotgun (WGS) entry which is preliminary data.</text>
</comment>
<dbReference type="InterPro" id="IPR020843">
    <property type="entry name" value="ER"/>
</dbReference>
<dbReference type="InterPro" id="IPR011032">
    <property type="entry name" value="GroES-like_sf"/>
</dbReference>
<gene>
    <name evidence="3" type="ORF">ACFSKX_07535</name>
</gene>
<dbReference type="CDD" id="cd08253">
    <property type="entry name" value="zeta_crystallin"/>
    <property type="match status" value="1"/>
</dbReference>
<dbReference type="EMBL" id="JBHUJD010000008">
    <property type="protein sequence ID" value="MFD2310270.1"/>
    <property type="molecule type" value="Genomic_DNA"/>
</dbReference>
<protein>
    <submittedName>
        <fullName evidence="3">NADPH:quinone reductase</fullName>
    </submittedName>
</protein>
<dbReference type="SMART" id="SM00829">
    <property type="entry name" value="PKS_ER"/>
    <property type="match status" value="1"/>
</dbReference>
<dbReference type="RefSeq" id="WP_265723055.1">
    <property type="nucleotide sequence ID" value="NZ_JAPIVK010000035.1"/>
</dbReference>
<dbReference type="PANTHER" id="PTHR44154">
    <property type="entry name" value="QUINONE OXIDOREDUCTASE"/>
    <property type="match status" value="1"/>
</dbReference>
<accession>A0ABW5EE53</accession>
<dbReference type="InterPro" id="IPR013149">
    <property type="entry name" value="ADH-like_C"/>
</dbReference>
<dbReference type="PANTHER" id="PTHR44154:SF1">
    <property type="entry name" value="QUINONE OXIDOREDUCTASE"/>
    <property type="match status" value="1"/>
</dbReference>
<dbReference type="Pfam" id="PF00107">
    <property type="entry name" value="ADH_zinc_N"/>
    <property type="match status" value="1"/>
</dbReference>
<sequence>MKAVYYERQGEARDVLVLGEIPVSEPGPGEVRVRVYVSGLNPTDIKARTGFSSSMAFPRIIPHQDGAGVIDAVGEQVSAERIGERVWIYEAQYGGANGTAAEYVVVPSLQAVPLPENVPFDIGATLGIPALTAHRCLFADGELSGRRVLVHGGAGVVGTATILLAKWAGAWVATTVAGEMQAEVASANGADLIIDRFEENVADVILDATDGAGVERIVDVNVKSNLDTDLRCLAQGGVVSAYAVDGAGDELSLPMLKAMMQGVVLRFVYIYHVSDEAKKTAITDINQCLAAGVYKPRIGLNLGLDHIAEAHEALESGKVLGKVLISNG</sequence>